<dbReference type="InterPro" id="IPR036396">
    <property type="entry name" value="Cyt_P450_sf"/>
</dbReference>
<dbReference type="InterPro" id="IPR017972">
    <property type="entry name" value="Cyt_P450_CS"/>
</dbReference>
<dbReference type="EMBL" id="MG816185">
    <property type="protein sequence ID" value="AYM55648.1"/>
    <property type="molecule type" value="mRNA"/>
</dbReference>
<dbReference type="Gene3D" id="1.10.630.10">
    <property type="entry name" value="Cytochrome P450"/>
    <property type="match status" value="1"/>
</dbReference>
<dbReference type="PRINTS" id="PR00385">
    <property type="entry name" value="P450"/>
</dbReference>
<feature type="binding site" description="axial binding residue" evidence="2">
    <location>
        <position position="511"/>
    </location>
    <ligand>
        <name>heme</name>
        <dbReference type="ChEBI" id="CHEBI:30413"/>
    </ligand>
    <ligandPart>
        <name>Fe</name>
        <dbReference type="ChEBI" id="CHEBI:18248"/>
    </ligandPart>
</feature>
<dbReference type="InterPro" id="IPR002401">
    <property type="entry name" value="Cyt_P450_E_grp-I"/>
</dbReference>
<dbReference type="GO" id="GO:0009507">
    <property type="term" value="C:chloroplast"/>
    <property type="evidence" value="ECO:0007669"/>
    <property type="project" value="TreeGrafter"/>
</dbReference>
<sequence length="564" mass="63100">MSLASSTPSSASLLRLPSDAALRRRHANPKKGPAFVRCKSTSTDKPKTRTLVDNASNLLTNLLSGGSLGSMPIAEGAVSDLFDRPLFFSLYDWFLEHGSVYKLAFGPKAFVVVSDPIVARHILRENAFSYDKGVLADILEPIMGKGLIPADLETWKERRRVIAPGFHSLYLEAMVKIFTDCSERSISKLEQLLEREGSHGGNAVDLDLEAEFSSLALDIIGLGVFNYDFGSVTKESPVIKAVYGTLFEAEHRSTFYIPYWKLPFVKWIVPRQRKFQNDLKVINDCLDGLIRNAKESRQETDVEKLQERDYANLKDASLLRFLVDMRGADVDGSQLRDDLMTMLIAGHETTAAVLTWAVFLLAQNPSKMRKAQSEIATVLGQGRPTFELIKKLVYIRLIVVEALRLYPQPPLLIRRTLKSDILPGGYKGHKDGYAIPKGTDVFISVYNLHRSPYFWDSPNEFEPERFLVEKKNEEVEGWGGFDPSRSPGALYPNEIVSDFAFLPFGGGPRKCVGDQFALMESTIALAMLLQKFDVELKGSPESVELVTGATIHTKNGLWCKLRKR</sequence>
<evidence type="ECO:0000256" key="2">
    <source>
        <dbReference type="PIRSR" id="PIRSR602401-1"/>
    </source>
</evidence>
<dbReference type="SUPFAM" id="SSF48264">
    <property type="entry name" value="Cytochrome P450"/>
    <property type="match status" value="1"/>
</dbReference>
<dbReference type="InterPro" id="IPR050196">
    <property type="entry name" value="Cytochrome_P450_Monoox"/>
</dbReference>
<comment type="similarity">
    <text evidence="1 3">Belongs to the cytochrome P450 family.</text>
</comment>
<dbReference type="PROSITE" id="PS00086">
    <property type="entry name" value="CYTOCHROME_P450"/>
    <property type="match status" value="1"/>
</dbReference>
<dbReference type="PRINTS" id="PR00463">
    <property type="entry name" value="EP450I"/>
</dbReference>
<gene>
    <name evidence="5" type="primary">CYP97B55</name>
</gene>
<dbReference type="InterPro" id="IPR001128">
    <property type="entry name" value="Cyt_P450"/>
</dbReference>
<keyword evidence="2 3" id="KW-0349">Heme</keyword>
<dbReference type="CDD" id="cd11046">
    <property type="entry name" value="CYP97"/>
    <property type="match status" value="1"/>
</dbReference>
<keyword evidence="3" id="KW-0560">Oxidoreductase</keyword>
<protein>
    <submittedName>
        <fullName evidence="5">Cytochrome p450</fullName>
    </submittedName>
</protein>
<name>A0A3G2CK34_9ROSI</name>
<evidence type="ECO:0000256" key="4">
    <source>
        <dbReference type="SAM" id="MobiDB-lite"/>
    </source>
</evidence>
<comment type="cofactor">
    <cofactor evidence="2">
        <name>heme</name>
        <dbReference type="ChEBI" id="CHEBI:30413"/>
    </cofactor>
</comment>
<feature type="region of interest" description="Disordered" evidence="4">
    <location>
        <begin position="27"/>
        <end position="46"/>
    </location>
</feature>
<proteinExistence type="evidence at transcript level"/>
<dbReference type="GO" id="GO:0004497">
    <property type="term" value="F:monooxygenase activity"/>
    <property type="evidence" value="ECO:0007669"/>
    <property type="project" value="UniProtKB-KW"/>
</dbReference>
<evidence type="ECO:0000256" key="3">
    <source>
        <dbReference type="RuleBase" id="RU000461"/>
    </source>
</evidence>
<dbReference type="PANTHER" id="PTHR24291">
    <property type="entry name" value="CYTOCHROME P450 FAMILY 4"/>
    <property type="match status" value="1"/>
</dbReference>
<evidence type="ECO:0000313" key="5">
    <source>
        <dbReference type="EMBL" id="AYM55648.1"/>
    </source>
</evidence>
<keyword evidence="2 3" id="KW-0408">Iron</keyword>
<dbReference type="Pfam" id="PF00067">
    <property type="entry name" value="p450"/>
    <property type="match status" value="1"/>
</dbReference>
<dbReference type="GO" id="GO:0020037">
    <property type="term" value="F:heme binding"/>
    <property type="evidence" value="ECO:0007669"/>
    <property type="project" value="InterPro"/>
</dbReference>
<keyword evidence="3" id="KW-0503">Monooxygenase</keyword>
<dbReference type="GO" id="GO:0005506">
    <property type="term" value="F:iron ion binding"/>
    <property type="evidence" value="ECO:0007669"/>
    <property type="project" value="InterPro"/>
</dbReference>
<reference evidence="5" key="1">
    <citation type="submission" date="2018-01" db="EMBL/GenBank/DDBJ databases">
        <title>Identification of Cytochrome P450 in Croton stellatopilosus Transcriptome.</title>
        <authorList>
            <person name="Sintupachee S."/>
            <person name="De-Eknamkul W."/>
        </authorList>
    </citation>
    <scope>NUCLEOTIDE SEQUENCE</scope>
</reference>
<organism evidence="5">
    <name type="scientific">Croton stellatopilosus</name>
    <dbReference type="NCBI Taxonomy" id="431156"/>
    <lineage>
        <taxon>Eukaryota</taxon>
        <taxon>Viridiplantae</taxon>
        <taxon>Streptophyta</taxon>
        <taxon>Embryophyta</taxon>
        <taxon>Tracheophyta</taxon>
        <taxon>Spermatophyta</taxon>
        <taxon>Magnoliopsida</taxon>
        <taxon>eudicotyledons</taxon>
        <taxon>Gunneridae</taxon>
        <taxon>Pentapetalae</taxon>
        <taxon>rosids</taxon>
        <taxon>fabids</taxon>
        <taxon>Malpighiales</taxon>
        <taxon>Euphorbiaceae</taxon>
        <taxon>Crotonoideae</taxon>
        <taxon>Crotoneae</taxon>
        <taxon>Croton</taxon>
    </lineage>
</organism>
<evidence type="ECO:0000256" key="1">
    <source>
        <dbReference type="ARBA" id="ARBA00010617"/>
    </source>
</evidence>
<dbReference type="AlphaFoldDB" id="A0A3G2CK34"/>
<keyword evidence="2 3" id="KW-0479">Metal-binding</keyword>
<dbReference type="PANTHER" id="PTHR24291:SF183">
    <property type="entry name" value="CYTOCHROME P450 97B3, CHLOROPLASTIC"/>
    <property type="match status" value="1"/>
</dbReference>
<dbReference type="GO" id="GO:0016705">
    <property type="term" value="F:oxidoreductase activity, acting on paired donors, with incorporation or reduction of molecular oxygen"/>
    <property type="evidence" value="ECO:0007669"/>
    <property type="project" value="InterPro"/>
</dbReference>
<accession>A0A3G2CK34</accession>